<dbReference type="SUPFAM" id="SSF51126">
    <property type="entry name" value="Pectin lyase-like"/>
    <property type="match status" value="1"/>
</dbReference>
<dbReference type="PATRIC" id="fig|857265.3.peg.2441"/>
<evidence type="ECO:0000313" key="2">
    <source>
        <dbReference type="EMBL" id="KPC52541.1"/>
    </source>
</evidence>
<protein>
    <submittedName>
        <fullName evidence="2">Filamentous hemagglutinin</fullName>
    </submittedName>
</protein>
<dbReference type="NCBIfam" id="TIGR01901">
    <property type="entry name" value="adhes_NPXG"/>
    <property type="match status" value="1"/>
</dbReference>
<gene>
    <name evidence="2" type="primary">fhaB_3</name>
    <name evidence="2" type="ORF">WG78_11875</name>
</gene>
<accession>A0A0N1JSE4</accession>
<dbReference type="Gene3D" id="3.90.70.10">
    <property type="entry name" value="Cysteine proteinases"/>
    <property type="match status" value="1"/>
</dbReference>
<dbReference type="InterPro" id="IPR011050">
    <property type="entry name" value="Pectin_lyase_fold/virulence"/>
</dbReference>
<proteinExistence type="predicted"/>
<dbReference type="NCBIfam" id="TIGR01731">
    <property type="entry name" value="fil_hemag_20aa"/>
    <property type="match status" value="11"/>
</dbReference>
<sequence>MRASSTTPGYRYVSATPSGRRWALADPAAQVLYTPRSGVGPLWQRVLSAVLIAVLVCAPLKLSFDQINGFTLGYNSADASPISDPTAPVRFQPGITQTSNTSNPVPVVNITAPNANGVSLNQYQQFNIDPVGLILNNGLNGGGSLLGGDVAANPNFNGRTASVIINQVSNSAFASRLNGTLEVFGDRANVIIANPNGITCDGCSVVNVPRLTLTTGTPLWLDAHGASSAFDQASAVGFDVRSGRVDVSGLGLQGSLDRLDLIAESVGIASSIEANSQINVVTGRQQVLPTGNDFGTQSNGQSNTAAAITSTGNGFAVDATAFGAMTAGQIKIIGTTQGMGVRADAALAASSGDLTISANGDIKLSQAYAANNVNASSNGNLTASGDVLGYTGVTLSASGDVVTDGVLQSGQNLSVSAGQALATHGAVAVLGNATLQAGGAATHSGQVQVNGTLNETTGGALNYSNGVASNGAMTFTSGGAASLQNVSTASTLTTTAAGDVTLLGQNVVTGVTQLRSTQGNVQLAGSVQTGNNVSLQAAQTVSVPGSLSTVGNVSLTAANIDLAGQLNTNQDLNATASNALTAAGTVAAGGNATLQAGGALSIAGSTAAQQNINATSGSADIHGVLIAGQQLALQATQGNLNIDGEAAAYGNTQVSAAQNLTGAGVVLGNSGLQASTQHGAISVAGLETGGDLNIAAAQAINSQVLLAQGNATVRSGGATTISTATLVGNVLDLQAQSDITLAGKTWVGGNASINSGSNLYTSGTLTFQQDAALRAAAAMTHVDGLQTGGNLGLTAGGALATGGSVYTVGNASLNVGSAALGTLLTQGNLQLTSLGDSTLAGTTVTLGRTDLQATQGSIAVTGNLSGQQAISVNAGTDVSISGAGQAGATLAINAAHNVNLSNTLGVNQTLTVNAGNALNTSGQTLSGGDTTLQAQGNLNLGGSVQANGLLQAGAANTLTVTGAALGNTSATLDANALNISGSAAAVGALDLHGAQSVDLQGSAAAGTTLAVRGGALNIDGAVSSADNLSVTADHALSGHGSLTSQQDVALVAQSTAFGGATQAKGDLRATTTGAMALGNLAIGGNANLNAGTSADLQALSVAGQWQLQTSGNTTVYGAVAIGQGAQWTSADLLLAQGGVFNQNLNISSNGNFSSLGDLAILGGDLLATANAIHLAGTVTVLGNAQLQAAQSLLLNQGLLASGNVQLNAASLQADGALQAQGALTGISSGNMALNQGASTGGVLTLHSGGDMSSQGALTAVAGAALSADGNMTHSGALQSGGALTATAGQALALTGSTYANQAIDLSAGTTLAASNLQGQTTLTTHSGGDQILSGQSAIVGDATLHSQASLNQNGTLASNGALQATAAQNININGSVYANQNATLTTQNGDLSVAGQLAASQTSLNAARDLALNGAVVANGDLNATAGRNASVGGTLVAQHNLGVSTGGDLSLTGAAGANGTLALQAGGELSSNGNLSSGQNFAMTLAGHDQVSIGGTVVSGDSLTISSATAGLALLGNLGANSDLIATAASGLSTAGVLSANHALTLSTTQGTATLGGTLQSGAALQATSGGNIALTGTVLSNTSATLDAAGQLSSSAASTLTAVQNVSLSAGSMALTGQTGAGQDVTLQTRSGTLAVDGTVIANHDLNVTSAAQLSGAGNLNANNDLQLQTANAAYSGTLSAGHALTATATQQLGLGSIVNTTDAQLTAGSGISLSGISKIAGAFSAQTGGDFASAGNVMAKSADVTAQGIRFADGLVTQDSINLNAAGAWTGAGDIIAGTALTAHADSINLAGNTAALAGDGNITSRGDAQFGQSVVFNGVAQLSSTQGKLGIGGDLQYQQTATLTSANDMTIVGTVHGPRDLTATSGGALTVGGVLDVAANTTLNAQRTLSVNSATLGAGAANWTSQQNIIAGAVGADSVNLHAGTGIALNGELDAAHAAVLNAGSGNLQTAAINVTTGALQEQAGGNIVHSGDVIVAGDVSASAGNAFTSQARLGSGGNMTLTSTNALNLLDMVGVVGNANYRSTAGDIVSQTSLNVLGTTTLNAAGNLSLYGATQLLEGVAAGQIATSTTQLTAGGSVNTQGAFETAGGLNIQAGSSNLNGTLQAGQSLNVTTHNGTLTNNAALTAANIALTSSGAMAGSGSSDTAGTLTLSAQGDLSQTGTQSATGQLNASGANVTLGKTLSRQAGVSITGSGNVVFNNTLGAQGNVVVRAGHNLTVQSDAGSTEGQLNLTASNGGISTGATLFGGQSVTLNASGATTLAQGAGSGGALTLTTGSLLNHGQLNAAGTLNVAASGDVDLGDLIAGSSAMVSGRNITTHLLSTAGDLTVYAGNNLTLLNGSVVNDSTTQQLVRGNATLNAAGNVSNSGTLAIGGSLNENAATLTNNSGALIIAGGDATLVNNAVANHGSINSNNLTVTANTLDNSSGVLSSRANSSYNVNALTSNAGGNIGATGALTFNSGNATTAVQNAMNGAASQASAHGAQANVIAPVATVATGFNNQGGVIGALGNVTLGLQGLDLYTSALGMVGNAVDANGNQIGSLTINAASFNRNSDWVAGSNTTTLNVGSFSNSSTDAASIGNVFNVNASGGISNTGTLAAGNLNLSGNGFNNSGTVQATQALNVDARGGSVVNQAGAMLASQGTLNINNSNYLRNAGLIQAVGATTLNTTGTLDNSGSGVINTSCSGCYGVLTLNEGTLNNTNGGKVSGGGGLVVNGGDLDNSFGTLQNTAGSMTINMAGHTLTNSSGTIASAGAMTITAAQITNAASNPTTTTTTTTSTEYDPTLLGGILLATYQTTNPEYISCSTSAIGCAGVLQYVTTKLYLSQVNPNYSNGTVGYVGSTSQVWQGQPGSAHGENVNVYQLNPGSGSYVFALPTVDVTTTSQTNVGGTTGVITSGGDMTLNAYVDNKFGTITSGGNLTVNGDLNNEEGPALNYTVTRQVDQASLQAFVDAYNNQTTAGAQAVHGQAGMYYSVTEPAAVTTTGQSAGAKGLVGASQNMTVNGQLKNSGNIVVGGNLTVVGSSFSNSGYYVPTLTTTAGCVKGAKTCKGEVDARVQSFSYDEDRANITVGGNISITAGTVDNSHANINALGNVAINTTGTLTNTSGTIAAIGGDVIINAGKVINQVEAPVSTHVSYGNTDPIGGCNPGGTYKDSHCSADILNAAGDPALIQAGHNLSISGGSLANIGSTITAGNNANLNITGDVLNQTVMLTEQWRGQWVEQTSWFSKDRTHDTYGTIVQGTQDAVISAGNALTVSGQTVTNSGALSANTIKVNADKLLNGLTDNHTPTPATTVPGQVISLAAGGTPVVQHGVTVNKVAPDVATVITSQIAAATGASSAGTTPAATTGASAGPDISYLKHNAGDDLLSGLSPADLVNNLPANLKPDTGVQFYADPVIEQQLLTQAALQQTGQAYFVNGLSYDDQTKASVADQQKGILYSNAISWAEQNQVQLGTALSADQIAGLTAPMLWYVEEAIPDPACTGLPSCGTVTVLMPQVYLPTADQAALAKQEGGSISGNAVTIAGLNGGKASSVTNTGSITGVTSLNIDTQSLTNQARSVDIGVSTTQVSGGWVQTSGTQVQPGGFITSANLNVTADTVQSIGGAFQVLNASGQIDPAASAQFVQDLGAKLGINYSSTAVSDDIHQDFIKDSSEPGMVVTMVAAIAISVATYGAASGAMAGLLGSEVAGSIATAGLAGMASSAGSQLIATGSLDFGSVLKAGATSMLTAGLTQGLSVGSVTGTGLSSLGTNIVNGAERALISAGVSTAINGGSFGTAFASGMIGNLGATLNGQIGDAFGLQDTGFGTLTGTEYEIAHAALGCAMGALAGGSCAAGAIGGAATAVAGNYIDNQFRNADGTINKPLAIMADTGVAAVLATLAGQDPSTALSQAQSALENNDWLHDASNYVNKNVDVRLNGQSITVSDADGVKHDLIAQVVPDRSTEGAGTDGAGATAPKDTFVGAAAGNSAGWTVDTASHTDSTSAGSTAGGDALGMLDKTQIAIGDVIGGTIDWTRTSVTNVDNWLGDGFAQNLFNYGVGATGVAVDAGAETLKNVYDLGQVGVALATNDPARFQPVSAIGTAASNGASTGDIFTSVVKNTADSVARIPQDFISGDYTTLGNDVMTAALTYDALEGAGKSGLALGGKTSTAVSDMFGNGPTTTSGTVNSSGTTIGTMVDSKPATSDVANGGRVAGNGDGVFASSIKGEYTDTKESIGQLQDYSCAAASCKMAANLDVPEAWVRIAIQTGSDGTSIANIPKGLSDLGFSGSANYSETLTGASIAEATEGGASVIVNVKAGDGVHAIVVDSIKNGMANIRDPWPKGVGSSYAIPIEILDSVMTGKGVYVKN</sequence>
<name>A0A0N1JSE4_9NEIS</name>
<dbReference type="OrthoDB" id="5666689at2"/>
<dbReference type="RefSeq" id="WP_053938032.1">
    <property type="nucleotide sequence ID" value="NZ_LAQT01000009.1"/>
</dbReference>
<dbReference type="Gene3D" id="2.160.20.10">
    <property type="entry name" value="Single-stranded right-handed beta-helix, Pectin lyase-like"/>
    <property type="match status" value="1"/>
</dbReference>
<evidence type="ECO:0000259" key="1">
    <source>
        <dbReference type="SMART" id="SM00912"/>
    </source>
</evidence>
<organism evidence="2 3">
    <name type="scientific">Amantichitinum ursilacus</name>
    <dbReference type="NCBI Taxonomy" id="857265"/>
    <lineage>
        <taxon>Bacteria</taxon>
        <taxon>Pseudomonadati</taxon>
        <taxon>Pseudomonadota</taxon>
        <taxon>Betaproteobacteria</taxon>
        <taxon>Neisseriales</taxon>
        <taxon>Chitinibacteraceae</taxon>
        <taxon>Amantichitinum</taxon>
    </lineage>
</organism>
<feature type="domain" description="Filamentous haemagglutinin FhaB/tRNA nuclease CdiA-like TPS" evidence="1">
    <location>
        <begin position="102"/>
        <end position="223"/>
    </location>
</feature>
<reference evidence="2 3" key="1">
    <citation type="submission" date="2015-07" db="EMBL/GenBank/DDBJ databases">
        <title>Draft genome sequence of the Amantichitinum ursilacus IGB-41, a new chitin-degrading bacterium.</title>
        <authorList>
            <person name="Kirstahler P."/>
            <person name="Guenther M."/>
            <person name="Grumaz C."/>
            <person name="Rupp S."/>
            <person name="Zibek S."/>
            <person name="Sohn K."/>
        </authorList>
    </citation>
    <scope>NUCLEOTIDE SEQUENCE [LARGE SCALE GENOMIC DNA]</scope>
    <source>
        <strain evidence="2 3">IGB-41</strain>
    </source>
</reference>
<keyword evidence="3" id="KW-1185">Reference proteome</keyword>
<dbReference type="InterPro" id="IPR010069">
    <property type="entry name" value="CdiA_FHA1_rpt"/>
</dbReference>
<dbReference type="InterPro" id="IPR008638">
    <property type="entry name" value="FhaB/CdiA-like_TPS"/>
</dbReference>
<dbReference type="EMBL" id="LAQT01000009">
    <property type="protein sequence ID" value="KPC52541.1"/>
    <property type="molecule type" value="Genomic_DNA"/>
</dbReference>
<dbReference type="SMART" id="SM00912">
    <property type="entry name" value="Haemagg_act"/>
    <property type="match status" value="1"/>
</dbReference>
<dbReference type="STRING" id="857265.WG78_11875"/>
<evidence type="ECO:0000313" key="3">
    <source>
        <dbReference type="Proteomes" id="UP000037939"/>
    </source>
</evidence>
<comment type="caution">
    <text evidence="2">The sequence shown here is derived from an EMBL/GenBank/DDBJ whole genome shotgun (WGS) entry which is preliminary data.</text>
</comment>
<dbReference type="InterPro" id="IPR012334">
    <property type="entry name" value="Pectin_lyas_fold"/>
</dbReference>
<dbReference type="Proteomes" id="UP000037939">
    <property type="component" value="Unassembled WGS sequence"/>
</dbReference>
<dbReference type="Pfam" id="PF05860">
    <property type="entry name" value="TPS"/>
    <property type="match status" value="1"/>
</dbReference>